<dbReference type="InterPro" id="IPR001938">
    <property type="entry name" value="Thaumatin"/>
</dbReference>
<name>A0A5J9WSX4_9POAL</name>
<protein>
    <recommendedName>
        <fullName evidence="1">DUF6598 domain-containing protein</fullName>
    </recommendedName>
</protein>
<evidence type="ECO:0000259" key="1">
    <source>
        <dbReference type="Pfam" id="PF20241"/>
    </source>
</evidence>
<sequence length="253" mass="28260">MLEIFSVKVTEVMGGLQWPLDVYGHVAVRDSLDRKRNYIFRRDREDCQTLASPQDASLKLTGPSRGVVLMDPVLFEVDLKVESSGTPFECEDKVLSYHAFFYNNIVHTRDIGFAQKRVESTEHSTMEFVFAHVKHAVEATIEVQVVEGSTDFMARFIARIAGIDEDVVLLDSLDRKVVVTDDGLVMFQRRVVAVKEEGMTGLLTLHVEATGGGDGASIVKKLGFRPRVALRSQAFMTLGFCKLSIVVAWSMLK</sequence>
<gene>
    <name evidence="2" type="ORF">EJB05_02633</name>
</gene>
<keyword evidence="3" id="KW-1185">Reference proteome</keyword>
<dbReference type="AlphaFoldDB" id="A0A5J9WSX4"/>
<dbReference type="InterPro" id="IPR046533">
    <property type="entry name" value="DUF6598"/>
</dbReference>
<dbReference type="PANTHER" id="PTHR33065:SF131">
    <property type="entry name" value="EXPRESSED PROTEIN"/>
    <property type="match status" value="1"/>
</dbReference>
<dbReference type="PIRSF" id="PIRSF002703">
    <property type="entry name" value="Thaumatin"/>
    <property type="match status" value="1"/>
</dbReference>
<dbReference type="Gramene" id="TVU51223">
    <property type="protein sequence ID" value="TVU51223"/>
    <property type="gene ID" value="EJB05_02633"/>
</dbReference>
<reference evidence="2 3" key="1">
    <citation type="journal article" date="2019" name="Sci. Rep.">
        <title>A high-quality genome of Eragrostis curvula grass provides insights into Poaceae evolution and supports new strategies to enhance forage quality.</title>
        <authorList>
            <person name="Carballo J."/>
            <person name="Santos B.A.C.M."/>
            <person name="Zappacosta D."/>
            <person name="Garbus I."/>
            <person name="Selva J.P."/>
            <person name="Gallo C.A."/>
            <person name="Diaz A."/>
            <person name="Albertini E."/>
            <person name="Caccamo M."/>
            <person name="Echenique V."/>
        </authorList>
    </citation>
    <scope>NUCLEOTIDE SEQUENCE [LARGE SCALE GENOMIC DNA]</scope>
    <source>
        <strain evidence="3">cv. Victoria</strain>
        <tissue evidence="2">Leaf</tissue>
    </source>
</reference>
<dbReference type="EMBL" id="RWGY01000002">
    <property type="protein sequence ID" value="TVU51223.1"/>
    <property type="molecule type" value="Genomic_DNA"/>
</dbReference>
<dbReference type="Proteomes" id="UP000324897">
    <property type="component" value="Chromosome 6"/>
</dbReference>
<comment type="caution">
    <text evidence="2">The sequence shown here is derived from an EMBL/GenBank/DDBJ whole genome shotgun (WGS) entry which is preliminary data.</text>
</comment>
<dbReference type="PANTHER" id="PTHR33065">
    <property type="entry name" value="OS07G0486400 PROTEIN"/>
    <property type="match status" value="1"/>
</dbReference>
<dbReference type="Pfam" id="PF20241">
    <property type="entry name" value="DUF6598"/>
    <property type="match status" value="1"/>
</dbReference>
<proteinExistence type="predicted"/>
<dbReference type="OrthoDB" id="678692at2759"/>
<organism evidence="2 3">
    <name type="scientific">Eragrostis curvula</name>
    <name type="common">weeping love grass</name>
    <dbReference type="NCBI Taxonomy" id="38414"/>
    <lineage>
        <taxon>Eukaryota</taxon>
        <taxon>Viridiplantae</taxon>
        <taxon>Streptophyta</taxon>
        <taxon>Embryophyta</taxon>
        <taxon>Tracheophyta</taxon>
        <taxon>Spermatophyta</taxon>
        <taxon>Magnoliopsida</taxon>
        <taxon>Liliopsida</taxon>
        <taxon>Poales</taxon>
        <taxon>Poaceae</taxon>
        <taxon>PACMAD clade</taxon>
        <taxon>Chloridoideae</taxon>
        <taxon>Eragrostideae</taxon>
        <taxon>Eragrostidinae</taxon>
        <taxon>Eragrostis</taxon>
    </lineage>
</organism>
<accession>A0A5J9WSX4</accession>
<feature type="domain" description="DUF6598" evidence="1">
    <location>
        <begin position="1"/>
        <end position="247"/>
    </location>
</feature>
<evidence type="ECO:0000313" key="3">
    <source>
        <dbReference type="Proteomes" id="UP000324897"/>
    </source>
</evidence>
<evidence type="ECO:0000313" key="2">
    <source>
        <dbReference type="EMBL" id="TVU51223.1"/>
    </source>
</evidence>